<dbReference type="PANTHER" id="PTHR31669">
    <property type="entry name" value="PROTEIN FAR1-RELATED SEQUENCE 10-RELATED"/>
    <property type="match status" value="1"/>
</dbReference>
<keyword evidence="1" id="KW-0862">Zinc</keyword>
<gene>
    <name evidence="2" type="ORF">C2845_PM13G08840</name>
</gene>
<evidence type="ECO:0000256" key="1">
    <source>
        <dbReference type="RuleBase" id="RU367018"/>
    </source>
</evidence>
<keyword evidence="3" id="KW-1185">Reference proteome</keyword>
<dbReference type="PANTHER" id="PTHR31669:SF283">
    <property type="entry name" value="PROTEIN FAR1-RELATED SEQUENCE"/>
    <property type="match status" value="1"/>
</dbReference>
<keyword evidence="1" id="KW-0863">Zinc-finger</keyword>
<dbReference type="GO" id="GO:0006355">
    <property type="term" value="P:regulation of DNA-templated transcription"/>
    <property type="evidence" value="ECO:0007669"/>
    <property type="project" value="UniProtKB-UniRule"/>
</dbReference>
<dbReference type="EMBL" id="PQIB02000008">
    <property type="protein sequence ID" value="RLN04097.1"/>
    <property type="molecule type" value="Genomic_DNA"/>
</dbReference>
<proteinExistence type="inferred from homology"/>
<dbReference type="GO" id="GO:0005634">
    <property type="term" value="C:nucleus"/>
    <property type="evidence" value="ECO:0007669"/>
    <property type="project" value="UniProtKB-SubCell"/>
</dbReference>
<dbReference type="Proteomes" id="UP000275267">
    <property type="component" value="Unassembled WGS sequence"/>
</dbReference>
<dbReference type="AlphaFoldDB" id="A0A3L6RHT0"/>
<accession>A0A3L6RHT0</accession>
<dbReference type="OrthoDB" id="2402896at2759"/>
<protein>
    <recommendedName>
        <fullName evidence="1">Protein FAR1-RELATED SEQUENCE</fullName>
    </recommendedName>
</protein>
<comment type="function">
    <text evidence="1">Putative transcription activator involved in regulating light control of development.</text>
</comment>
<dbReference type="InterPro" id="IPR031052">
    <property type="entry name" value="FHY3/FAR1"/>
</dbReference>
<keyword evidence="1" id="KW-0479">Metal-binding</keyword>
<dbReference type="GO" id="GO:0008270">
    <property type="term" value="F:zinc ion binding"/>
    <property type="evidence" value="ECO:0007669"/>
    <property type="project" value="UniProtKB-UniRule"/>
</dbReference>
<sequence>MKAAIELEYPGTVHRNCLFHIFSKAEVYCGPTFNKIGGFAMNFYDIVYNLLTIEEFESLWKYMIEKHKVQRLSFQQIVEATEMYMVDEVEKNKVYIMNKSKEYTEKEI</sequence>
<comment type="caution">
    <text evidence="2">The sequence shown here is derived from an EMBL/GenBank/DDBJ whole genome shotgun (WGS) entry which is preliminary data.</text>
</comment>
<name>A0A3L6RHT0_PANMI</name>
<comment type="subcellular location">
    <subcellularLocation>
        <location evidence="1">Nucleus</location>
    </subcellularLocation>
</comment>
<evidence type="ECO:0000313" key="2">
    <source>
        <dbReference type="EMBL" id="RLN04097.1"/>
    </source>
</evidence>
<comment type="similarity">
    <text evidence="1">Belongs to the FHY3/FAR1 family.</text>
</comment>
<keyword evidence="1" id="KW-0539">Nucleus</keyword>
<evidence type="ECO:0000313" key="3">
    <source>
        <dbReference type="Proteomes" id="UP000275267"/>
    </source>
</evidence>
<organism evidence="2 3">
    <name type="scientific">Panicum miliaceum</name>
    <name type="common">Proso millet</name>
    <name type="synonym">Broomcorn millet</name>
    <dbReference type="NCBI Taxonomy" id="4540"/>
    <lineage>
        <taxon>Eukaryota</taxon>
        <taxon>Viridiplantae</taxon>
        <taxon>Streptophyta</taxon>
        <taxon>Embryophyta</taxon>
        <taxon>Tracheophyta</taxon>
        <taxon>Spermatophyta</taxon>
        <taxon>Magnoliopsida</taxon>
        <taxon>Liliopsida</taxon>
        <taxon>Poales</taxon>
        <taxon>Poaceae</taxon>
        <taxon>PACMAD clade</taxon>
        <taxon>Panicoideae</taxon>
        <taxon>Panicodae</taxon>
        <taxon>Paniceae</taxon>
        <taxon>Panicinae</taxon>
        <taxon>Panicum</taxon>
        <taxon>Panicum sect. Panicum</taxon>
    </lineage>
</organism>
<reference evidence="3" key="1">
    <citation type="journal article" date="2019" name="Nat. Commun.">
        <title>The genome of broomcorn millet.</title>
        <authorList>
            <person name="Zou C."/>
            <person name="Miki D."/>
            <person name="Li D."/>
            <person name="Tang Q."/>
            <person name="Xiao L."/>
            <person name="Rajput S."/>
            <person name="Deng P."/>
            <person name="Jia W."/>
            <person name="Huang R."/>
            <person name="Zhang M."/>
            <person name="Sun Y."/>
            <person name="Hu J."/>
            <person name="Fu X."/>
            <person name="Schnable P.S."/>
            <person name="Li F."/>
            <person name="Zhang H."/>
            <person name="Feng B."/>
            <person name="Zhu X."/>
            <person name="Liu R."/>
            <person name="Schnable J.C."/>
            <person name="Zhu J.-K."/>
            <person name="Zhang H."/>
        </authorList>
    </citation>
    <scope>NUCLEOTIDE SEQUENCE [LARGE SCALE GENOMIC DNA]</scope>
</reference>